<dbReference type="Gene3D" id="3.10.450.530">
    <property type="entry name" value="Ribonuclease toxin, BrnT, of type II toxin-antitoxin system"/>
    <property type="match status" value="1"/>
</dbReference>
<dbReference type="Pfam" id="PF04365">
    <property type="entry name" value="BrnT_toxin"/>
    <property type="match status" value="1"/>
</dbReference>
<dbReference type="Proteomes" id="UP000176944">
    <property type="component" value="Chromosome"/>
</dbReference>
<evidence type="ECO:0000313" key="1">
    <source>
        <dbReference type="EMBL" id="AOY84983.2"/>
    </source>
</evidence>
<accession>A0A1D9GBJ2</accession>
<reference evidence="1" key="2">
    <citation type="submission" date="2022-10" db="EMBL/GenBank/DDBJ databases">
        <authorList>
            <person name="Ngo T.-E."/>
        </authorList>
    </citation>
    <scope>NUCLEOTIDE SEQUENCE</scope>
    <source>
        <strain evidence="1">JHB</strain>
    </source>
</reference>
<dbReference type="AlphaFoldDB" id="A0A1D9GBJ2"/>
<gene>
    <name evidence="1" type="ORF">BJP36_31450</name>
</gene>
<dbReference type="InterPro" id="IPR038573">
    <property type="entry name" value="BrnT_sf"/>
</dbReference>
<reference evidence="1" key="1">
    <citation type="journal article" date="2017" name="Proc. Natl. Acad. Sci. U.S.A.">
        <title>Comparative genomics uncovers the prolific and distinctive metabolic potential of the cyanobacterial genus Moorea.</title>
        <authorList>
            <person name="Leao T."/>
            <person name="Castelao G."/>
            <person name="Korobeynikov A."/>
            <person name="Monroe E.A."/>
            <person name="Podell S."/>
            <person name="Glukhov E."/>
            <person name="Allen E.E."/>
            <person name="Gerwick W.H."/>
            <person name="Gerwick L."/>
        </authorList>
    </citation>
    <scope>NUCLEOTIDE SEQUENCE</scope>
    <source>
        <strain evidence="1">JHB</strain>
    </source>
</reference>
<organism evidence="1">
    <name type="scientific">Moorena producens (strain JHB)</name>
    <dbReference type="NCBI Taxonomy" id="1454205"/>
    <lineage>
        <taxon>Bacteria</taxon>
        <taxon>Bacillati</taxon>
        <taxon>Cyanobacteriota</taxon>
        <taxon>Cyanophyceae</taxon>
        <taxon>Coleofasciculales</taxon>
        <taxon>Coleofasciculaceae</taxon>
        <taxon>Moorena</taxon>
    </lineage>
</organism>
<proteinExistence type="predicted"/>
<protein>
    <submittedName>
        <fullName evidence="1">BrnT family toxin</fullName>
    </submittedName>
</protein>
<dbReference type="InterPro" id="IPR007460">
    <property type="entry name" value="BrnT_toxin"/>
</dbReference>
<dbReference type="EMBL" id="CP017708">
    <property type="protein sequence ID" value="AOY84983.2"/>
    <property type="molecule type" value="Genomic_DNA"/>
</dbReference>
<name>A0A1D9GBJ2_MOOP1</name>
<sequence>MGYDLDMEFEWDESKAFGNLKKHGVSFSEAKTVFNNPLAVIFDDPLHSVDEQREIIIGHSQTNRLLLVSFTESSNAIRIISARPATRRERQDYEQNAFQ</sequence>